<accession>A0A315Z7Z6</accession>
<dbReference type="Proteomes" id="UP000245535">
    <property type="component" value="Unassembled WGS sequence"/>
</dbReference>
<dbReference type="Pfam" id="PF25917">
    <property type="entry name" value="BSH_RND"/>
    <property type="match status" value="1"/>
</dbReference>
<reference evidence="3 4" key="1">
    <citation type="submission" date="2018-03" db="EMBL/GenBank/DDBJ databases">
        <title>Genomic Encyclopedia of Archaeal and Bacterial Type Strains, Phase II (KMG-II): from individual species to whole genera.</title>
        <authorList>
            <person name="Goeker M."/>
        </authorList>
    </citation>
    <scope>NUCLEOTIDE SEQUENCE [LARGE SCALE GENOMIC DNA]</scope>
    <source>
        <strain evidence="3 4">DSM 28229</strain>
    </source>
</reference>
<feature type="chain" id="PRO_5016271241" evidence="1">
    <location>
        <begin position="24"/>
        <end position="370"/>
    </location>
</feature>
<evidence type="ECO:0000256" key="1">
    <source>
        <dbReference type="SAM" id="SignalP"/>
    </source>
</evidence>
<feature type="signal peptide" evidence="1">
    <location>
        <begin position="1"/>
        <end position="23"/>
    </location>
</feature>
<dbReference type="GO" id="GO:0015562">
    <property type="term" value="F:efflux transmembrane transporter activity"/>
    <property type="evidence" value="ECO:0007669"/>
    <property type="project" value="TreeGrafter"/>
</dbReference>
<feature type="domain" description="Multidrug resistance protein MdtA-like barrel-sandwich hybrid" evidence="2">
    <location>
        <begin position="69"/>
        <end position="217"/>
    </location>
</feature>
<dbReference type="EMBL" id="QGDO01000004">
    <property type="protein sequence ID" value="PWJ41051.1"/>
    <property type="molecule type" value="Genomic_DNA"/>
</dbReference>
<dbReference type="PANTHER" id="PTHR30469:SF15">
    <property type="entry name" value="HLYD FAMILY OF SECRETION PROTEINS"/>
    <property type="match status" value="1"/>
</dbReference>
<dbReference type="Gene3D" id="1.10.287.470">
    <property type="entry name" value="Helix hairpin bin"/>
    <property type="match status" value="1"/>
</dbReference>
<dbReference type="Gene3D" id="2.40.50.100">
    <property type="match status" value="1"/>
</dbReference>
<sequence>MKRKYLYLILSPLVIAAAFFAVSALPDKPKAKPIDDKSILAVEVEYAKPQTLQNNIEVTGKLKAKDRYEIYAEVEGRLLPSAKKFREGNYYKKGQVLLQIDKQERYMTLLADKSNFMTSLTAILPDLKEDFKESYLSWNQYLKDLDIKKSLKALPEPKTEKEKYFIAGKGIYSSYYSIKSAEEKLSKYTLYAPFSGSISKSNVEAGTAVRAGQELGEMVNLSSYELEVTAPLKDIEHFKIGNEVKLFSSELKGEWTGKVIRVGNTLDANSQSVKVYIQTSGKNLKEGMFLTAQVNSESYDEAIQIPRKLIFDNNQIYIIKDSKLALQSIEVMETFKSDAIVKGVPAKSAVLMTNIKNPYTGMKVQVLNAQ</sequence>
<dbReference type="InterPro" id="IPR058625">
    <property type="entry name" value="MdtA-like_BSH"/>
</dbReference>
<evidence type="ECO:0000313" key="4">
    <source>
        <dbReference type="Proteomes" id="UP000245535"/>
    </source>
</evidence>
<gene>
    <name evidence="3" type="ORF">BC781_104326</name>
</gene>
<dbReference type="SUPFAM" id="SSF111369">
    <property type="entry name" value="HlyD-like secretion proteins"/>
    <property type="match status" value="1"/>
</dbReference>
<comment type="caution">
    <text evidence="3">The sequence shown here is derived from an EMBL/GenBank/DDBJ whole genome shotgun (WGS) entry which is preliminary data.</text>
</comment>
<dbReference type="OrthoDB" id="1114717at2"/>
<keyword evidence="1" id="KW-0732">Signal</keyword>
<protein>
    <submittedName>
        <fullName evidence="3">RND family efflux transporter MFP subunit</fullName>
    </submittedName>
</protein>
<proteinExistence type="predicted"/>
<evidence type="ECO:0000259" key="2">
    <source>
        <dbReference type="Pfam" id="PF25917"/>
    </source>
</evidence>
<keyword evidence="4" id="KW-1185">Reference proteome</keyword>
<evidence type="ECO:0000313" key="3">
    <source>
        <dbReference type="EMBL" id="PWJ41051.1"/>
    </source>
</evidence>
<dbReference type="AlphaFoldDB" id="A0A315Z7Z6"/>
<dbReference type="Gene3D" id="2.40.30.170">
    <property type="match status" value="1"/>
</dbReference>
<dbReference type="GO" id="GO:1990281">
    <property type="term" value="C:efflux pump complex"/>
    <property type="evidence" value="ECO:0007669"/>
    <property type="project" value="TreeGrafter"/>
</dbReference>
<name>A0A315Z7Z6_SEDFL</name>
<dbReference type="PANTHER" id="PTHR30469">
    <property type="entry name" value="MULTIDRUG RESISTANCE PROTEIN MDTA"/>
    <property type="match status" value="1"/>
</dbReference>
<dbReference type="RefSeq" id="WP_109620054.1">
    <property type="nucleotide sequence ID" value="NZ_QGDO01000004.1"/>
</dbReference>
<organism evidence="3 4">
    <name type="scientific">Sediminitomix flava</name>
    <dbReference type="NCBI Taxonomy" id="379075"/>
    <lineage>
        <taxon>Bacteria</taxon>
        <taxon>Pseudomonadati</taxon>
        <taxon>Bacteroidota</taxon>
        <taxon>Cytophagia</taxon>
        <taxon>Cytophagales</taxon>
        <taxon>Flammeovirgaceae</taxon>
        <taxon>Sediminitomix</taxon>
    </lineage>
</organism>